<evidence type="ECO:0000313" key="2">
    <source>
        <dbReference type="EMBL" id="KAK1432645.1"/>
    </source>
</evidence>
<reference evidence="2" key="1">
    <citation type="journal article" date="2023" name="bioRxiv">
        <title>Improved chromosome-level genome assembly for marigold (Tagetes erecta).</title>
        <authorList>
            <person name="Jiang F."/>
            <person name="Yuan L."/>
            <person name="Wang S."/>
            <person name="Wang H."/>
            <person name="Xu D."/>
            <person name="Wang A."/>
            <person name="Fan W."/>
        </authorList>
    </citation>
    <scope>NUCLEOTIDE SEQUENCE</scope>
    <source>
        <strain evidence="2">WSJ</strain>
        <tissue evidence="2">Leaf</tissue>
    </source>
</reference>
<name>A0AAD8NYK9_TARER</name>
<feature type="transmembrane region" description="Helical" evidence="1">
    <location>
        <begin position="33"/>
        <end position="49"/>
    </location>
</feature>
<dbReference type="Proteomes" id="UP001229421">
    <property type="component" value="Unassembled WGS sequence"/>
</dbReference>
<proteinExistence type="predicted"/>
<keyword evidence="1" id="KW-0812">Transmembrane</keyword>
<sequence>MRKKMMNVKGNRVNRHYYCYLCQARTKVAKKRARTYFLFVTFCYIYKVFEVELSMDTLLETKILEDYP</sequence>
<evidence type="ECO:0000313" key="3">
    <source>
        <dbReference type="Proteomes" id="UP001229421"/>
    </source>
</evidence>
<keyword evidence="1" id="KW-0472">Membrane</keyword>
<evidence type="ECO:0000256" key="1">
    <source>
        <dbReference type="SAM" id="Phobius"/>
    </source>
</evidence>
<gene>
    <name evidence="2" type="ORF">QVD17_09543</name>
</gene>
<organism evidence="2 3">
    <name type="scientific">Tagetes erecta</name>
    <name type="common">African marigold</name>
    <dbReference type="NCBI Taxonomy" id="13708"/>
    <lineage>
        <taxon>Eukaryota</taxon>
        <taxon>Viridiplantae</taxon>
        <taxon>Streptophyta</taxon>
        <taxon>Embryophyta</taxon>
        <taxon>Tracheophyta</taxon>
        <taxon>Spermatophyta</taxon>
        <taxon>Magnoliopsida</taxon>
        <taxon>eudicotyledons</taxon>
        <taxon>Gunneridae</taxon>
        <taxon>Pentapetalae</taxon>
        <taxon>asterids</taxon>
        <taxon>campanulids</taxon>
        <taxon>Asterales</taxon>
        <taxon>Asteraceae</taxon>
        <taxon>Asteroideae</taxon>
        <taxon>Heliantheae alliance</taxon>
        <taxon>Tageteae</taxon>
        <taxon>Tagetes</taxon>
    </lineage>
</organism>
<keyword evidence="1" id="KW-1133">Transmembrane helix</keyword>
<dbReference type="AlphaFoldDB" id="A0AAD8NYK9"/>
<dbReference type="EMBL" id="JAUHHV010000002">
    <property type="protein sequence ID" value="KAK1432645.1"/>
    <property type="molecule type" value="Genomic_DNA"/>
</dbReference>
<comment type="caution">
    <text evidence="2">The sequence shown here is derived from an EMBL/GenBank/DDBJ whole genome shotgun (WGS) entry which is preliminary data.</text>
</comment>
<protein>
    <submittedName>
        <fullName evidence="2">Uncharacterized protein</fullName>
    </submittedName>
</protein>
<keyword evidence="3" id="KW-1185">Reference proteome</keyword>
<accession>A0AAD8NYK9</accession>